<dbReference type="EMBL" id="BAAASL010000003">
    <property type="protein sequence ID" value="GAA2710335.1"/>
    <property type="molecule type" value="Genomic_DNA"/>
</dbReference>
<reference evidence="1 2" key="1">
    <citation type="journal article" date="2019" name="Int. J. Syst. Evol. Microbiol.">
        <title>The Global Catalogue of Microorganisms (GCM) 10K type strain sequencing project: providing services to taxonomists for standard genome sequencing and annotation.</title>
        <authorList>
            <consortium name="The Broad Institute Genomics Platform"/>
            <consortium name="The Broad Institute Genome Sequencing Center for Infectious Disease"/>
            <person name="Wu L."/>
            <person name="Ma J."/>
        </authorList>
    </citation>
    <scope>NUCLEOTIDE SEQUENCE [LARGE SCALE GENOMIC DNA]</scope>
    <source>
        <strain evidence="1 2">JCM 4542</strain>
    </source>
</reference>
<organism evidence="1 2">
    <name type="scientific">Streptomyces luteosporeus</name>
    <dbReference type="NCBI Taxonomy" id="173856"/>
    <lineage>
        <taxon>Bacteria</taxon>
        <taxon>Bacillati</taxon>
        <taxon>Actinomycetota</taxon>
        <taxon>Actinomycetes</taxon>
        <taxon>Kitasatosporales</taxon>
        <taxon>Streptomycetaceae</taxon>
        <taxon>Streptomyces</taxon>
    </lineage>
</organism>
<accession>A0ABN3TLU9</accession>
<gene>
    <name evidence="1" type="ORF">GCM10010315_10000</name>
</gene>
<keyword evidence="2" id="KW-1185">Reference proteome</keyword>
<evidence type="ECO:0000313" key="2">
    <source>
        <dbReference type="Proteomes" id="UP001500886"/>
    </source>
</evidence>
<proteinExistence type="predicted"/>
<dbReference type="Proteomes" id="UP001500886">
    <property type="component" value="Unassembled WGS sequence"/>
</dbReference>
<name>A0ABN3TLU9_9ACTN</name>
<protein>
    <submittedName>
        <fullName evidence="1">Uncharacterized protein</fullName>
    </submittedName>
</protein>
<comment type="caution">
    <text evidence="1">The sequence shown here is derived from an EMBL/GenBank/DDBJ whole genome shotgun (WGS) entry which is preliminary data.</text>
</comment>
<evidence type="ECO:0000313" key="1">
    <source>
        <dbReference type="EMBL" id="GAA2710335.1"/>
    </source>
</evidence>
<sequence>MPAVVVQRRHVRMVDLRGGHRLAVETLGQLGRQIVAHGEQLQRDITMESAVARGPHLSHPAPPQTLQQLIASRYQVPNVHRPPTVQVLQ</sequence>